<name>A0A371H193_MUCPR</name>
<feature type="compositionally biased region" description="Polar residues" evidence="1">
    <location>
        <begin position="70"/>
        <end position="80"/>
    </location>
</feature>
<dbReference type="PANTHER" id="PTHR37721:SF1">
    <property type="entry name" value="OS05G0464200 PROTEIN"/>
    <property type="match status" value="1"/>
</dbReference>
<organism evidence="2 3">
    <name type="scientific">Mucuna pruriens</name>
    <name type="common">Velvet bean</name>
    <name type="synonym">Dolichos pruriens</name>
    <dbReference type="NCBI Taxonomy" id="157652"/>
    <lineage>
        <taxon>Eukaryota</taxon>
        <taxon>Viridiplantae</taxon>
        <taxon>Streptophyta</taxon>
        <taxon>Embryophyta</taxon>
        <taxon>Tracheophyta</taxon>
        <taxon>Spermatophyta</taxon>
        <taxon>Magnoliopsida</taxon>
        <taxon>eudicotyledons</taxon>
        <taxon>Gunneridae</taxon>
        <taxon>Pentapetalae</taxon>
        <taxon>rosids</taxon>
        <taxon>fabids</taxon>
        <taxon>Fabales</taxon>
        <taxon>Fabaceae</taxon>
        <taxon>Papilionoideae</taxon>
        <taxon>50 kb inversion clade</taxon>
        <taxon>NPAAA clade</taxon>
        <taxon>indigoferoid/millettioid clade</taxon>
        <taxon>Phaseoleae</taxon>
        <taxon>Mucuna</taxon>
    </lineage>
</organism>
<feature type="region of interest" description="Disordered" evidence="1">
    <location>
        <begin position="1"/>
        <end position="22"/>
    </location>
</feature>
<reference evidence="2" key="1">
    <citation type="submission" date="2018-05" db="EMBL/GenBank/DDBJ databases">
        <title>Draft genome of Mucuna pruriens seed.</title>
        <authorList>
            <person name="Nnadi N.E."/>
            <person name="Vos R."/>
            <person name="Hasami M.H."/>
            <person name="Devisetty U.K."/>
            <person name="Aguiy J.C."/>
        </authorList>
    </citation>
    <scope>NUCLEOTIDE SEQUENCE [LARGE SCALE GENOMIC DNA]</scope>
    <source>
        <strain evidence="2">JCA_2017</strain>
    </source>
</reference>
<evidence type="ECO:0000313" key="3">
    <source>
        <dbReference type="Proteomes" id="UP000257109"/>
    </source>
</evidence>
<proteinExistence type="predicted"/>
<evidence type="ECO:0000256" key="1">
    <source>
        <dbReference type="SAM" id="MobiDB-lite"/>
    </source>
</evidence>
<dbReference type="OrthoDB" id="1729447at2759"/>
<gene>
    <name evidence="2" type="ORF">CR513_20760</name>
</gene>
<comment type="caution">
    <text evidence="2">The sequence shown here is derived from an EMBL/GenBank/DDBJ whole genome shotgun (WGS) entry which is preliminary data.</text>
</comment>
<keyword evidence="3" id="KW-1185">Reference proteome</keyword>
<dbReference type="EMBL" id="QJKJ01003852">
    <property type="protein sequence ID" value="RDX96567.1"/>
    <property type="molecule type" value="Genomic_DNA"/>
</dbReference>
<sequence>MDMYYRMSNTSERKKASLPPKRGQIKAQVFNSLVNSVASAISKTRESLRNVIANGGGSGSASSTPPPSGYNSEANSSDVS</sequence>
<feature type="region of interest" description="Disordered" evidence="1">
    <location>
        <begin position="52"/>
        <end position="80"/>
    </location>
</feature>
<dbReference type="PANTHER" id="PTHR37721">
    <property type="entry name" value="OS05G0464200 PROTEIN"/>
    <property type="match status" value="1"/>
</dbReference>
<dbReference type="AlphaFoldDB" id="A0A371H193"/>
<protein>
    <submittedName>
        <fullName evidence="2">Uncharacterized protein</fullName>
    </submittedName>
</protein>
<accession>A0A371H193</accession>
<evidence type="ECO:0000313" key="2">
    <source>
        <dbReference type="EMBL" id="RDX96567.1"/>
    </source>
</evidence>
<feature type="non-terminal residue" evidence="2">
    <location>
        <position position="1"/>
    </location>
</feature>
<dbReference type="Proteomes" id="UP000257109">
    <property type="component" value="Unassembled WGS sequence"/>
</dbReference>